<organism evidence="2 3">
    <name type="scientific">candidate division LCP-89 bacterium B3_LCP</name>
    <dbReference type="NCBI Taxonomy" id="2012998"/>
    <lineage>
        <taxon>Bacteria</taxon>
        <taxon>Pseudomonadati</taxon>
        <taxon>Bacteria division LCP-89</taxon>
    </lineage>
</organism>
<evidence type="ECO:0000313" key="3">
    <source>
        <dbReference type="Proteomes" id="UP000319619"/>
    </source>
</evidence>
<comment type="caution">
    <text evidence="2">The sequence shown here is derived from an EMBL/GenBank/DDBJ whole genome shotgun (WGS) entry which is preliminary data.</text>
</comment>
<proteinExistence type="predicted"/>
<gene>
    <name evidence="2" type="ORF">CEE37_01110</name>
</gene>
<dbReference type="AlphaFoldDB" id="A0A532V551"/>
<dbReference type="SUPFAM" id="SSF143555">
    <property type="entry name" value="FwdE-like"/>
    <property type="match status" value="1"/>
</dbReference>
<evidence type="ECO:0000313" key="2">
    <source>
        <dbReference type="EMBL" id="TKJ42308.1"/>
    </source>
</evidence>
<accession>A0A532V551</accession>
<dbReference type="Proteomes" id="UP000319619">
    <property type="component" value="Unassembled WGS sequence"/>
</dbReference>
<protein>
    <recommendedName>
        <fullName evidence="1">Formylmethanofuran dehydrogenase subunit E domain-containing protein</fullName>
    </recommendedName>
</protein>
<dbReference type="InterPro" id="IPR003814">
    <property type="entry name" value="FmdEsu_dom"/>
</dbReference>
<feature type="domain" description="Formylmethanofuran dehydrogenase subunit E" evidence="1">
    <location>
        <begin position="16"/>
        <end position="134"/>
    </location>
</feature>
<dbReference type="Gene3D" id="3.30.1330.130">
    <property type="match status" value="1"/>
</dbReference>
<sequence length="140" mass="15728">MINDYVNAELMGAKKFHGHLGPYLVIGMRMGHLISSVLGDKPFSYRIHASVGWNPPPSCVIDGLQLTTPCTVGNSMIRVEELGDIEAWAKMDAREVKLRLIPQVRKRIDEETTKENEETFAGEIWEAGIEELFELHMSSS</sequence>
<reference evidence="2 3" key="1">
    <citation type="submission" date="2017-06" db="EMBL/GenBank/DDBJ databases">
        <title>Novel microbial phyla capable of carbon fixation and sulfur reduction in deep-sea sediments.</title>
        <authorList>
            <person name="Huang J."/>
            <person name="Baker B."/>
            <person name="Wang Y."/>
        </authorList>
    </citation>
    <scope>NUCLEOTIDE SEQUENCE [LARGE SCALE GENOMIC DNA]</scope>
    <source>
        <strain evidence="2">B3_LCP</strain>
    </source>
</reference>
<dbReference type="Pfam" id="PF02663">
    <property type="entry name" value="FmdE"/>
    <property type="match status" value="1"/>
</dbReference>
<dbReference type="EMBL" id="NJBN01000001">
    <property type="protein sequence ID" value="TKJ42308.1"/>
    <property type="molecule type" value="Genomic_DNA"/>
</dbReference>
<name>A0A532V551_UNCL8</name>
<evidence type="ECO:0000259" key="1">
    <source>
        <dbReference type="Pfam" id="PF02663"/>
    </source>
</evidence>